<dbReference type="EMBL" id="CP113088">
    <property type="protein sequence ID" value="WAC02949.1"/>
    <property type="molecule type" value="Genomic_DNA"/>
</dbReference>
<accession>A0A9E8MY08</accession>
<dbReference type="KEGG" id="lnu:N7U66_04790"/>
<gene>
    <name evidence="1" type="ORF">N7U66_04790</name>
</gene>
<sequence>MKINISKAIKQFFPNPSLDLVYFEAIANALDANASEINLIITIQSFEEAKSLKVEIADNGHGFTNRGFDKFCELLETDSPDNKGLGRLVFLNYFKKAFYDTLSDDSKRTFTLDNKFDRDFEKKTSLNSNGTKLLLENYKLESIKTYDYIRAETLAKSIELHFLPRLYIINKNGNEVNISIDVRTEIPNPDKNFHSDKKIISSKKLPKLKSKIFKIEQTDLYADFELLYKVEQDFENSNLTIALNADNRTIPISDIISKENIPQGYNCIFLIQSDYFKGKVGNSRQRLELEKNQFNALKYSVIEEIKIILEQEIPSIVERNKNQKAFLDKKYPHLEGYFNENIAGLVDKNKLLEKAQESFFKDQKETLEATYLTDTLYKKSLEVSSRVLTEYILYRNLIIQKLKSTNHNNSESEIHEMIVPIRETFRSKEYFTNLYRNNAWLLDDKFMSYNTILSDQELSKLIDELALEEEISQDKTTRPDISIIFNGNPAEQRVDLVIVELKKRKAGLHENEKVIGQIQRRARRLLQYFPNRIQRMWFYGIVDIDEDFELYLDSNDYTEIYSVGKAFYKTQSIVYKVKDKKIECPIGITVLSFDAFLDDAEKRNETFLSILKESIKVNSNNDLNN</sequence>
<organism evidence="1 2">
    <name type="scientific">Lacinutrix neustonica</name>
    <dbReference type="NCBI Taxonomy" id="2980107"/>
    <lineage>
        <taxon>Bacteria</taxon>
        <taxon>Pseudomonadati</taxon>
        <taxon>Bacteroidota</taxon>
        <taxon>Flavobacteriia</taxon>
        <taxon>Flavobacteriales</taxon>
        <taxon>Flavobacteriaceae</taxon>
        <taxon>Lacinutrix</taxon>
    </lineage>
</organism>
<dbReference type="GO" id="GO:0005524">
    <property type="term" value="F:ATP binding"/>
    <property type="evidence" value="ECO:0007669"/>
    <property type="project" value="UniProtKB-KW"/>
</dbReference>
<evidence type="ECO:0000313" key="2">
    <source>
        <dbReference type="Proteomes" id="UP001164705"/>
    </source>
</evidence>
<keyword evidence="1" id="KW-0067">ATP-binding</keyword>
<protein>
    <submittedName>
        <fullName evidence="1">ATP-binding protein</fullName>
    </submittedName>
</protein>
<keyword evidence="1" id="KW-0547">Nucleotide-binding</keyword>
<dbReference type="AlphaFoldDB" id="A0A9E8MY08"/>
<dbReference type="Proteomes" id="UP001164705">
    <property type="component" value="Chromosome"/>
</dbReference>
<proteinExistence type="predicted"/>
<dbReference type="InterPro" id="IPR036890">
    <property type="entry name" value="HATPase_C_sf"/>
</dbReference>
<name>A0A9E8MY08_9FLAO</name>
<evidence type="ECO:0000313" key="1">
    <source>
        <dbReference type="EMBL" id="WAC02949.1"/>
    </source>
</evidence>
<dbReference type="Gene3D" id="3.30.565.10">
    <property type="entry name" value="Histidine kinase-like ATPase, C-terminal domain"/>
    <property type="match status" value="1"/>
</dbReference>
<keyword evidence="2" id="KW-1185">Reference proteome</keyword>
<reference evidence="1" key="1">
    <citation type="submission" date="2022-11" db="EMBL/GenBank/DDBJ databases">
        <title>Lacinutrix neustonica HL-RS19T sp. nov., isolated from the surface microlayer sample of brackish Lake Shihwa.</title>
        <authorList>
            <person name="Choi J.Y."/>
            <person name="Hwang C.Y."/>
        </authorList>
    </citation>
    <scope>NUCLEOTIDE SEQUENCE</scope>
    <source>
        <strain evidence="1">HL-RS19</strain>
    </source>
</reference>
<dbReference type="SUPFAM" id="SSF55874">
    <property type="entry name" value="ATPase domain of HSP90 chaperone/DNA topoisomerase II/histidine kinase"/>
    <property type="match status" value="1"/>
</dbReference>
<dbReference type="RefSeq" id="WP_267677546.1">
    <property type="nucleotide sequence ID" value="NZ_CP113088.1"/>
</dbReference>